<keyword evidence="1" id="KW-0812">Transmembrane</keyword>
<gene>
    <name evidence="3" type="ORF">C8Q71DRAFT_456431</name>
</gene>
<feature type="transmembrane region" description="Helical" evidence="1">
    <location>
        <begin position="54"/>
        <end position="77"/>
    </location>
</feature>
<dbReference type="GeneID" id="71999385"/>
<feature type="transmembrane region" description="Helical" evidence="1">
    <location>
        <begin position="207"/>
        <end position="227"/>
    </location>
</feature>
<evidence type="ECO:0000313" key="3">
    <source>
        <dbReference type="EMBL" id="KAH9828796.1"/>
    </source>
</evidence>
<feature type="domain" description="DUF6534" evidence="2">
    <location>
        <begin position="146"/>
        <end position="231"/>
    </location>
</feature>
<feature type="transmembrane region" description="Helical" evidence="1">
    <location>
        <begin position="173"/>
        <end position="201"/>
    </location>
</feature>
<keyword evidence="1" id="KW-1133">Transmembrane helix</keyword>
<keyword evidence="1" id="KW-0472">Membrane</keyword>
<dbReference type="RefSeq" id="XP_047772437.1">
    <property type="nucleotide sequence ID" value="XM_047918653.1"/>
</dbReference>
<accession>A0ABQ8JXK3</accession>
<dbReference type="PANTHER" id="PTHR40465:SF1">
    <property type="entry name" value="DUF6534 DOMAIN-CONTAINING PROTEIN"/>
    <property type="match status" value="1"/>
</dbReference>
<dbReference type="Proteomes" id="UP000814176">
    <property type="component" value="Unassembled WGS sequence"/>
</dbReference>
<evidence type="ECO:0000259" key="2">
    <source>
        <dbReference type="Pfam" id="PF20152"/>
    </source>
</evidence>
<organism evidence="3 4">
    <name type="scientific">Rhodofomes roseus</name>
    <dbReference type="NCBI Taxonomy" id="34475"/>
    <lineage>
        <taxon>Eukaryota</taxon>
        <taxon>Fungi</taxon>
        <taxon>Dikarya</taxon>
        <taxon>Basidiomycota</taxon>
        <taxon>Agaricomycotina</taxon>
        <taxon>Agaricomycetes</taxon>
        <taxon>Polyporales</taxon>
        <taxon>Rhodofomes</taxon>
    </lineage>
</organism>
<comment type="caution">
    <text evidence="3">The sequence shown here is derived from an EMBL/GenBank/DDBJ whole genome shotgun (WGS) entry which is preliminary data.</text>
</comment>
<dbReference type="PANTHER" id="PTHR40465">
    <property type="entry name" value="CHROMOSOME 1, WHOLE GENOME SHOTGUN SEQUENCE"/>
    <property type="match status" value="1"/>
</dbReference>
<dbReference type="Pfam" id="PF20152">
    <property type="entry name" value="DUF6534"/>
    <property type="match status" value="1"/>
</dbReference>
<protein>
    <recommendedName>
        <fullName evidence="2">DUF6534 domain-containing protein</fullName>
    </recommendedName>
</protein>
<evidence type="ECO:0000313" key="4">
    <source>
        <dbReference type="Proteomes" id="UP000814176"/>
    </source>
</evidence>
<dbReference type="EMBL" id="JADCUA010000047">
    <property type="protein sequence ID" value="KAH9828796.1"/>
    <property type="molecule type" value="Genomic_DNA"/>
</dbReference>
<reference evidence="3 4" key="1">
    <citation type="journal article" date="2021" name="Environ. Microbiol.">
        <title>Gene family expansions and transcriptome signatures uncover fungal adaptations to wood decay.</title>
        <authorList>
            <person name="Hage H."/>
            <person name="Miyauchi S."/>
            <person name="Viragh M."/>
            <person name="Drula E."/>
            <person name="Min B."/>
            <person name="Chaduli D."/>
            <person name="Navarro D."/>
            <person name="Favel A."/>
            <person name="Norest M."/>
            <person name="Lesage-Meessen L."/>
            <person name="Balint B."/>
            <person name="Merenyi Z."/>
            <person name="de Eugenio L."/>
            <person name="Morin E."/>
            <person name="Martinez A.T."/>
            <person name="Baldrian P."/>
            <person name="Stursova M."/>
            <person name="Martinez M.J."/>
            <person name="Novotny C."/>
            <person name="Magnuson J.K."/>
            <person name="Spatafora J.W."/>
            <person name="Maurice S."/>
            <person name="Pangilinan J."/>
            <person name="Andreopoulos W."/>
            <person name="LaButti K."/>
            <person name="Hundley H."/>
            <person name="Na H."/>
            <person name="Kuo A."/>
            <person name="Barry K."/>
            <person name="Lipzen A."/>
            <person name="Henrissat B."/>
            <person name="Riley R."/>
            <person name="Ahrendt S."/>
            <person name="Nagy L.G."/>
            <person name="Grigoriev I.V."/>
            <person name="Martin F."/>
            <person name="Rosso M.N."/>
        </authorList>
    </citation>
    <scope>NUCLEOTIDE SEQUENCE [LARGE SCALE GENOMIC DNA]</scope>
    <source>
        <strain evidence="3 4">CIRM-BRFM 1785</strain>
    </source>
</reference>
<dbReference type="InterPro" id="IPR045339">
    <property type="entry name" value="DUF6534"/>
</dbReference>
<evidence type="ECO:0000256" key="1">
    <source>
        <dbReference type="SAM" id="Phobius"/>
    </source>
</evidence>
<feature type="transmembrane region" description="Helical" evidence="1">
    <location>
        <begin position="20"/>
        <end position="42"/>
    </location>
</feature>
<proteinExistence type="predicted"/>
<feature type="transmembrane region" description="Helical" evidence="1">
    <location>
        <begin position="139"/>
        <end position="161"/>
    </location>
</feature>
<name>A0ABQ8JXK3_9APHY</name>
<keyword evidence="4" id="KW-1185">Reference proteome</keyword>
<sequence>MTTPTVEVPIRVLNETIGAFMLSAIIGAVLQGVNIGQAIFYFRHQKTDPLIMKCLILFVLAVNVFHFFLVIDALYLYTVDGRSNPSNLNTLTWSVIAILLVSVVGDLGVKGIFSYRVWKLSRQWMIMAPTAPTNPLGTYGSLITLALSDIMLSIVLAFVFWRRRSVFPIVNRLLRFVVLYSMETSLITSIGAIAGVVTYAVLPNTPVFMAILWVLPKLILSSLFVALNARQKLRLTSVIGTGPVHGASHRSFDVRSSGVSDF</sequence>